<evidence type="ECO:0000313" key="3">
    <source>
        <dbReference type="Proteomes" id="UP001187221"/>
    </source>
</evidence>
<proteinExistence type="predicted"/>
<evidence type="ECO:0000256" key="1">
    <source>
        <dbReference type="SAM" id="Phobius"/>
    </source>
</evidence>
<dbReference type="Proteomes" id="UP001187221">
    <property type="component" value="Unassembled WGS sequence"/>
</dbReference>
<feature type="transmembrane region" description="Helical" evidence="1">
    <location>
        <begin position="354"/>
        <end position="370"/>
    </location>
</feature>
<keyword evidence="1" id="KW-1133">Transmembrane helix</keyword>
<feature type="transmembrane region" description="Helical" evidence="1">
    <location>
        <begin position="323"/>
        <end position="342"/>
    </location>
</feature>
<comment type="caution">
    <text evidence="2">The sequence shown here is derived from an EMBL/GenBank/DDBJ whole genome shotgun (WGS) entry which is preliminary data.</text>
</comment>
<sequence length="402" mass="42662">MAPGFLDVAGHSIARHQVALALALGCTRIVVHAETLDPEIVEIQHAAEQRGARFHVIAAARALVPLVSPEDELFVFAEGLLAMPDEARRLLDEAPGVLVLPVEIGTPAGFERIDINHAWAGAMRLSGRVVAMLGDLPSDWNPVAALLRLATQARLPLRAVPGVLVDQGRWRLVRTEQEADLAENDWLVLHTATDHVRSPGEWLAVKAVRRLGPALLHAHTRPWLVGMAAVLLALLGLGAGWWGWTALGLALVGLGWVVLQVARLLGRVERDCLLVTGGPVRGGGMLPFVIDAALVGVCAWHGLGHGLEHGPGGSTGGDPAQAGGWFAPLVLILLLWLLPAILRGFRWTAWLCDRLVLAGGLALVAMVLPLDGALRIVDVLLLATALGQAHGLIPNRLLTSGT</sequence>
<keyword evidence="1" id="KW-0812">Transmembrane</keyword>
<keyword evidence="1" id="KW-0472">Membrane</keyword>
<accession>A0ABQ6P5H3</accession>
<reference evidence="2 3" key="1">
    <citation type="submission" date="2023-06" db="EMBL/GenBank/DDBJ databases">
        <title>Draft genome sequence of Novosphingobium sp. strain IK01.</title>
        <authorList>
            <person name="Hatamoto M."/>
            <person name="Ikarashi T."/>
            <person name="Yamaguchi T."/>
        </authorList>
    </citation>
    <scope>NUCLEOTIDE SEQUENCE [LARGE SCALE GENOMIC DNA]</scope>
    <source>
        <strain evidence="2 3">IK01</strain>
    </source>
</reference>
<feature type="transmembrane region" description="Helical" evidence="1">
    <location>
        <begin position="248"/>
        <end position="265"/>
    </location>
</feature>
<feature type="transmembrane region" description="Helical" evidence="1">
    <location>
        <begin position="285"/>
        <end position="303"/>
    </location>
</feature>
<dbReference type="EMBL" id="BTFW01000001">
    <property type="protein sequence ID" value="GMM60345.1"/>
    <property type="molecule type" value="Genomic_DNA"/>
</dbReference>
<name>A0ABQ6P5H3_9SPHN</name>
<evidence type="ECO:0000313" key="2">
    <source>
        <dbReference type="EMBL" id="GMM60345.1"/>
    </source>
</evidence>
<organism evidence="2 3">
    <name type="scientific">Novosphingobium pituita</name>
    <dbReference type="NCBI Taxonomy" id="3056842"/>
    <lineage>
        <taxon>Bacteria</taxon>
        <taxon>Pseudomonadati</taxon>
        <taxon>Pseudomonadota</taxon>
        <taxon>Alphaproteobacteria</taxon>
        <taxon>Sphingomonadales</taxon>
        <taxon>Sphingomonadaceae</taxon>
        <taxon>Novosphingobium</taxon>
    </lineage>
</organism>
<keyword evidence="3" id="KW-1185">Reference proteome</keyword>
<gene>
    <name evidence="2" type="ORF">NUTIK01_11220</name>
</gene>
<protein>
    <submittedName>
        <fullName evidence="2">Uncharacterized protein</fullName>
    </submittedName>
</protein>